<comment type="caution">
    <text evidence="2">The sequence shown here is derived from an EMBL/GenBank/DDBJ whole genome shotgun (WGS) entry which is preliminary data.</text>
</comment>
<keyword evidence="1" id="KW-0812">Transmembrane</keyword>
<accession>A0ABW4GK97</accession>
<organism evidence="2 3">
    <name type="scientific">Nonomuraea guangzhouensis</name>
    <dbReference type="NCBI Taxonomy" id="1291555"/>
    <lineage>
        <taxon>Bacteria</taxon>
        <taxon>Bacillati</taxon>
        <taxon>Actinomycetota</taxon>
        <taxon>Actinomycetes</taxon>
        <taxon>Streptosporangiales</taxon>
        <taxon>Streptosporangiaceae</taxon>
        <taxon>Nonomuraea</taxon>
    </lineage>
</organism>
<proteinExistence type="predicted"/>
<evidence type="ECO:0008006" key="4">
    <source>
        <dbReference type="Google" id="ProtNLM"/>
    </source>
</evidence>
<keyword evidence="3" id="KW-1185">Reference proteome</keyword>
<dbReference type="RefSeq" id="WP_219536462.1">
    <property type="nucleotide sequence ID" value="NZ_JAHKRM010000030.1"/>
</dbReference>
<evidence type="ECO:0000313" key="2">
    <source>
        <dbReference type="EMBL" id="MFD1542779.1"/>
    </source>
</evidence>
<evidence type="ECO:0000313" key="3">
    <source>
        <dbReference type="Proteomes" id="UP001597097"/>
    </source>
</evidence>
<gene>
    <name evidence="2" type="ORF">ACFSJ0_37400</name>
</gene>
<dbReference type="Proteomes" id="UP001597097">
    <property type="component" value="Unassembled WGS sequence"/>
</dbReference>
<dbReference type="EMBL" id="JBHUCM010000033">
    <property type="protein sequence ID" value="MFD1542779.1"/>
    <property type="molecule type" value="Genomic_DNA"/>
</dbReference>
<reference evidence="3" key="1">
    <citation type="journal article" date="2019" name="Int. J. Syst. Evol. Microbiol.">
        <title>The Global Catalogue of Microorganisms (GCM) 10K type strain sequencing project: providing services to taxonomists for standard genome sequencing and annotation.</title>
        <authorList>
            <consortium name="The Broad Institute Genomics Platform"/>
            <consortium name="The Broad Institute Genome Sequencing Center for Infectious Disease"/>
            <person name="Wu L."/>
            <person name="Ma J."/>
        </authorList>
    </citation>
    <scope>NUCLEOTIDE SEQUENCE [LARGE SCALE GENOMIC DNA]</scope>
    <source>
        <strain evidence="3">CGMCC 1.15399</strain>
    </source>
</reference>
<keyword evidence="1" id="KW-0472">Membrane</keyword>
<protein>
    <recommendedName>
        <fullName evidence="4">DUF3040 domain-containing protein</fullName>
    </recommendedName>
</protein>
<keyword evidence="1" id="KW-1133">Transmembrane helix</keyword>
<feature type="transmembrane region" description="Helical" evidence="1">
    <location>
        <begin position="46"/>
        <end position="69"/>
    </location>
</feature>
<evidence type="ECO:0000256" key="1">
    <source>
        <dbReference type="SAM" id="Phobius"/>
    </source>
</evidence>
<name>A0ABW4GK97_9ACTN</name>
<sequence>MARALTRMDGAGLAPATAAAFEGAAEARIAQLPGDSLSIRRPSRAAVVFSLTGLIVVVSLVMCIGQAAWTP</sequence>